<protein>
    <submittedName>
        <fullName evidence="8">LppP/LprE family lipoprotein</fullName>
    </submittedName>
</protein>
<dbReference type="Proteomes" id="UP000234560">
    <property type="component" value="Chromosome"/>
</dbReference>
<organism evidence="8 9">
    <name type="scientific">Corynebacterium pyruviciproducens</name>
    <dbReference type="NCBI Taxonomy" id="598660"/>
    <lineage>
        <taxon>Bacteria</taxon>
        <taxon>Bacillati</taxon>
        <taxon>Actinomycetota</taxon>
        <taxon>Actinomycetes</taxon>
        <taxon>Mycobacteriales</taxon>
        <taxon>Corynebacteriaceae</taxon>
        <taxon>Corynebacterium</taxon>
    </lineage>
</organism>
<sequence length="193" mass="21128">MTKARTLSAIMMCASMLTAFSGEGDQANMDPVTLYTTVTQEAPEAHTPDPTPQPDSNPTNNECGTDDAGTAYANAIAQVPDWNGYGWEPLDIDGYDPCAALSWQFVMLERGFASSPHHILLFHYGEYLGTATLVPYGFAADITRVSDDEIAVTYHYMKEGESLAFNSGTTEANFRWDEAQQKVLMSGEVPPQR</sequence>
<feature type="signal peptide" evidence="7">
    <location>
        <begin position="1"/>
        <end position="21"/>
    </location>
</feature>
<proteinExistence type="predicted"/>
<dbReference type="KEGG" id="cpyr:CYJ47_12560"/>
<keyword evidence="3" id="KW-0472">Membrane</keyword>
<evidence type="ECO:0000256" key="4">
    <source>
        <dbReference type="ARBA" id="ARBA00023139"/>
    </source>
</evidence>
<evidence type="ECO:0000256" key="1">
    <source>
        <dbReference type="ARBA" id="ARBA00022475"/>
    </source>
</evidence>
<keyword evidence="5 8" id="KW-0449">Lipoprotein</keyword>
<evidence type="ECO:0000256" key="2">
    <source>
        <dbReference type="ARBA" id="ARBA00022729"/>
    </source>
</evidence>
<evidence type="ECO:0000256" key="6">
    <source>
        <dbReference type="SAM" id="MobiDB-lite"/>
    </source>
</evidence>
<dbReference type="AlphaFoldDB" id="A0AAF1BYW0"/>
<keyword evidence="1" id="KW-1003">Cell membrane</keyword>
<keyword evidence="2 7" id="KW-0732">Signal</keyword>
<evidence type="ECO:0000256" key="5">
    <source>
        <dbReference type="ARBA" id="ARBA00023288"/>
    </source>
</evidence>
<gene>
    <name evidence="8" type="ORF">CYJ47_12560</name>
</gene>
<evidence type="ECO:0000313" key="9">
    <source>
        <dbReference type="Proteomes" id="UP000234560"/>
    </source>
</evidence>
<feature type="region of interest" description="Disordered" evidence="6">
    <location>
        <begin position="42"/>
        <end position="67"/>
    </location>
</feature>
<name>A0AAF1BYW0_9CORY</name>
<evidence type="ECO:0000256" key="3">
    <source>
        <dbReference type="ARBA" id="ARBA00023136"/>
    </source>
</evidence>
<dbReference type="InterPro" id="IPR025971">
    <property type="entry name" value="LppP/LprE"/>
</dbReference>
<reference evidence="8" key="1">
    <citation type="submission" date="2017-12" db="EMBL/GenBank/DDBJ databases">
        <authorList>
            <person name="Thomas-White K."/>
            <person name="Wolfe A.J."/>
        </authorList>
    </citation>
    <scope>NUCLEOTIDE SEQUENCE</scope>
    <source>
        <strain evidence="8">UMB0763</strain>
    </source>
</reference>
<accession>A0AAF1BYW0</accession>
<feature type="chain" id="PRO_5042106593" evidence="7">
    <location>
        <begin position="22"/>
        <end position="193"/>
    </location>
</feature>
<evidence type="ECO:0000256" key="7">
    <source>
        <dbReference type="SAM" id="SignalP"/>
    </source>
</evidence>
<dbReference type="EMBL" id="CP136958">
    <property type="protein sequence ID" value="WOT02060.1"/>
    <property type="molecule type" value="Genomic_DNA"/>
</dbReference>
<reference evidence="8" key="2">
    <citation type="submission" date="2023-10" db="EMBL/GenBank/DDBJ databases">
        <authorList>
            <person name="Choi B."/>
        </authorList>
    </citation>
    <scope>NUCLEOTIDE SEQUENCE</scope>
    <source>
        <strain evidence="8">UMB0763</strain>
    </source>
</reference>
<dbReference type="Pfam" id="PF14041">
    <property type="entry name" value="Lipoprotein_21"/>
    <property type="match status" value="1"/>
</dbReference>
<keyword evidence="4" id="KW-0564">Palmitate</keyword>
<dbReference type="RefSeq" id="WP_257877789.1">
    <property type="nucleotide sequence ID" value="NZ_CP136958.1"/>
</dbReference>
<evidence type="ECO:0000313" key="8">
    <source>
        <dbReference type="EMBL" id="WOT02060.1"/>
    </source>
</evidence>